<feature type="domain" description="DUF397" evidence="1">
    <location>
        <begin position="17"/>
        <end position="68"/>
    </location>
</feature>
<sequence>MGEYRNGSPAGSIDAIWTKSRKSTATGQCVELAALPEGRVAMRNSTDPCGPALIFKASEIAAFLDGAKKGEFDLLAVVN</sequence>
<dbReference type="InterPro" id="IPR007278">
    <property type="entry name" value="DUF397"/>
</dbReference>
<evidence type="ECO:0000259" key="1">
    <source>
        <dbReference type="Pfam" id="PF04149"/>
    </source>
</evidence>
<dbReference type="Proteomes" id="UP000033615">
    <property type="component" value="Unassembled WGS sequence"/>
</dbReference>
<dbReference type="AlphaFoldDB" id="A0A1V4CVT7"/>
<reference evidence="2" key="1">
    <citation type="submission" date="2016-12" db="EMBL/GenBank/DDBJ databases">
        <title>Genome sequence of Streptomyces antioxidans MUSC 164.</title>
        <authorList>
            <person name="Lee L.-H."/>
            <person name="Ser H.-L."/>
        </authorList>
    </citation>
    <scope>NUCLEOTIDE SEQUENCE [LARGE SCALE GENOMIC DNA]</scope>
    <source>
        <strain evidence="2">MUSC 164</strain>
    </source>
</reference>
<evidence type="ECO:0000313" key="2">
    <source>
        <dbReference type="EMBL" id="OPF71618.1"/>
    </source>
</evidence>
<dbReference type="EMBL" id="LAKD02000119">
    <property type="protein sequence ID" value="OPF71618.1"/>
    <property type="molecule type" value="Genomic_DNA"/>
</dbReference>
<organism evidence="2 3">
    <name type="scientific">Streptomyces antioxidans</name>
    <dbReference type="NCBI Taxonomy" id="1507734"/>
    <lineage>
        <taxon>Bacteria</taxon>
        <taxon>Bacillati</taxon>
        <taxon>Actinomycetota</taxon>
        <taxon>Actinomycetes</taxon>
        <taxon>Kitasatosporales</taxon>
        <taxon>Streptomycetaceae</taxon>
        <taxon>Streptomyces</taxon>
    </lineage>
</organism>
<accession>A0A1V4CVT7</accession>
<proteinExistence type="predicted"/>
<dbReference type="OrthoDB" id="4558943at2"/>
<keyword evidence="3" id="KW-1185">Reference proteome</keyword>
<evidence type="ECO:0000313" key="3">
    <source>
        <dbReference type="Proteomes" id="UP000033615"/>
    </source>
</evidence>
<protein>
    <submittedName>
        <fullName evidence="2">DUF397 domain-containing protein</fullName>
    </submittedName>
</protein>
<name>A0A1V4CVT7_9ACTN</name>
<comment type="caution">
    <text evidence="2">The sequence shown here is derived from an EMBL/GenBank/DDBJ whole genome shotgun (WGS) entry which is preliminary data.</text>
</comment>
<gene>
    <name evidence="2" type="ORF">VT50_0233455</name>
</gene>
<dbReference type="Pfam" id="PF04149">
    <property type="entry name" value="DUF397"/>
    <property type="match status" value="1"/>
</dbReference>
<dbReference type="RefSeq" id="WP_046084801.1">
    <property type="nucleotide sequence ID" value="NZ_LAKD02000119.1"/>
</dbReference>